<dbReference type="PANTHER" id="PTHR24223">
    <property type="entry name" value="ATP-BINDING CASSETTE SUB-FAMILY C"/>
    <property type="match status" value="1"/>
</dbReference>
<dbReference type="CDD" id="cd18603">
    <property type="entry name" value="ABC_6TM_MRP1_2_3_6_D2_like"/>
    <property type="match status" value="1"/>
</dbReference>
<feature type="transmembrane region" description="Helical" evidence="14">
    <location>
        <begin position="180"/>
        <end position="200"/>
    </location>
</feature>
<dbReference type="InterPro" id="IPR011527">
    <property type="entry name" value="ABC1_TM_dom"/>
</dbReference>
<evidence type="ECO:0000256" key="6">
    <source>
        <dbReference type="ARBA" id="ARBA00022692"/>
    </source>
</evidence>
<evidence type="ECO:0000313" key="18">
    <source>
        <dbReference type="Proteomes" id="UP000094801"/>
    </source>
</evidence>
<evidence type="ECO:0000256" key="12">
    <source>
        <dbReference type="ARBA" id="ARBA00023136"/>
    </source>
</evidence>
<evidence type="ECO:0000256" key="10">
    <source>
        <dbReference type="ARBA" id="ARBA00022967"/>
    </source>
</evidence>
<keyword evidence="6 14" id="KW-0812">Transmembrane</keyword>
<accession>A0A1E4SXL5</accession>
<dbReference type="SMART" id="SM00382">
    <property type="entry name" value="AAA"/>
    <property type="match status" value="2"/>
</dbReference>
<dbReference type="SUPFAM" id="SSF90123">
    <property type="entry name" value="ABC transporter transmembrane region"/>
    <property type="match status" value="2"/>
</dbReference>
<dbReference type="InterPro" id="IPR027417">
    <property type="entry name" value="P-loop_NTPase"/>
</dbReference>
<evidence type="ECO:0000256" key="14">
    <source>
        <dbReference type="SAM" id="Phobius"/>
    </source>
</evidence>
<dbReference type="Gene3D" id="3.40.50.300">
    <property type="entry name" value="P-loop containing nucleotide triphosphate hydrolases"/>
    <property type="match status" value="2"/>
</dbReference>
<evidence type="ECO:0000256" key="4">
    <source>
        <dbReference type="ARBA" id="ARBA00022553"/>
    </source>
</evidence>
<feature type="transmembrane region" description="Helical" evidence="14">
    <location>
        <begin position="579"/>
        <end position="605"/>
    </location>
</feature>
<comment type="function">
    <text evidence="13">Cooperates for the ATP-dependent vacuolar transport of bilirubin and glutathione conjugates.</text>
</comment>
<dbReference type="FunFam" id="1.20.1560.10:FF:000001">
    <property type="entry name" value="ATP-binding cassette subfamily C member 1"/>
    <property type="match status" value="1"/>
</dbReference>
<dbReference type="GO" id="GO:0016887">
    <property type="term" value="F:ATP hydrolysis activity"/>
    <property type="evidence" value="ECO:0007669"/>
    <property type="project" value="InterPro"/>
</dbReference>
<dbReference type="InterPro" id="IPR003439">
    <property type="entry name" value="ABC_transporter-like_ATP-bd"/>
</dbReference>
<dbReference type="PROSITE" id="PS50893">
    <property type="entry name" value="ABC_TRANSPORTER_2"/>
    <property type="match status" value="2"/>
</dbReference>
<dbReference type="InterPro" id="IPR017871">
    <property type="entry name" value="ABC_transporter-like_CS"/>
</dbReference>
<dbReference type="GO" id="GO:0005524">
    <property type="term" value="F:ATP binding"/>
    <property type="evidence" value="ECO:0007669"/>
    <property type="project" value="UniProtKB-KW"/>
</dbReference>
<feature type="transmembrane region" description="Helical" evidence="14">
    <location>
        <begin position="115"/>
        <end position="137"/>
    </location>
</feature>
<keyword evidence="11 14" id="KW-1133">Transmembrane helix</keyword>
<keyword evidence="7" id="KW-0677">Repeat</keyword>
<dbReference type="PROSITE" id="PS00211">
    <property type="entry name" value="ABC_TRANSPORTER_1"/>
    <property type="match status" value="2"/>
</dbReference>
<protein>
    <recommendedName>
        <fullName evidence="19">Metal resistance protein YCF1</fullName>
    </recommendedName>
</protein>
<dbReference type="PROSITE" id="PS50929">
    <property type="entry name" value="ABC_TM1F"/>
    <property type="match status" value="2"/>
</dbReference>
<feature type="domain" description="ABC transmembrane type-1" evidence="16">
    <location>
        <begin position="319"/>
        <end position="606"/>
    </location>
</feature>
<feature type="transmembrane region" description="Helical" evidence="14">
    <location>
        <begin position="462"/>
        <end position="481"/>
    </location>
</feature>
<evidence type="ECO:0000259" key="16">
    <source>
        <dbReference type="PROSITE" id="PS50929"/>
    </source>
</evidence>
<feature type="transmembrane region" description="Helical" evidence="14">
    <location>
        <begin position="1193"/>
        <end position="1214"/>
    </location>
</feature>
<feature type="domain" description="ABC transporter" evidence="15">
    <location>
        <begin position="1289"/>
        <end position="1535"/>
    </location>
</feature>
<dbReference type="CDD" id="cd03250">
    <property type="entry name" value="ABCC_MRP_domain1"/>
    <property type="match status" value="1"/>
</dbReference>
<evidence type="ECO:0000256" key="3">
    <source>
        <dbReference type="ARBA" id="ARBA00022448"/>
    </source>
</evidence>
<feature type="transmembrane region" description="Helical" evidence="14">
    <location>
        <begin position="1097"/>
        <end position="1123"/>
    </location>
</feature>
<dbReference type="InterPro" id="IPR036640">
    <property type="entry name" value="ABC1_TM_sf"/>
</dbReference>
<feature type="transmembrane region" description="Helical" evidence="14">
    <location>
        <begin position="969"/>
        <end position="989"/>
    </location>
</feature>
<dbReference type="GO" id="GO:0140359">
    <property type="term" value="F:ABC-type transporter activity"/>
    <property type="evidence" value="ECO:0007669"/>
    <property type="project" value="InterPro"/>
</dbReference>
<keyword evidence="3" id="KW-0813">Transport</keyword>
<reference evidence="18" key="1">
    <citation type="submission" date="2016-04" db="EMBL/GenBank/DDBJ databases">
        <title>Comparative genomics of biotechnologically important yeasts.</title>
        <authorList>
            <consortium name="DOE Joint Genome Institute"/>
            <person name="Riley R."/>
            <person name="Haridas S."/>
            <person name="Wolfe K.H."/>
            <person name="Lopes M.R."/>
            <person name="Hittinger C.T."/>
            <person name="Goker M."/>
            <person name="Salamov A."/>
            <person name="Wisecaver J."/>
            <person name="Long T.M."/>
            <person name="Aerts A.L."/>
            <person name="Barry K."/>
            <person name="Choi C."/>
            <person name="Clum A."/>
            <person name="Coughlan A.Y."/>
            <person name="Deshpande S."/>
            <person name="Douglass A.P."/>
            <person name="Hanson S.J."/>
            <person name="Klenk H.-P."/>
            <person name="Labutti K."/>
            <person name="Lapidus A."/>
            <person name="Lindquist E."/>
            <person name="Lipzen A."/>
            <person name="Meier-Kolthoff J.P."/>
            <person name="Ohm R.A."/>
            <person name="Otillar R.P."/>
            <person name="Pangilinan J."/>
            <person name="Peng Y."/>
            <person name="Rokas A."/>
            <person name="Rosa C.A."/>
            <person name="Scheuner C."/>
            <person name="Sibirny A.A."/>
            <person name="Slot J.C."/>
            <person name="Stielow J.B."/>
            <person name="Sun H."/>
            <person name="Kurtzman C.P."/>
            <person name="Blackwell M."/>
            <person name="Grigoriev I.V."/>
            <person name="Jeffries T.W."/>
        </authorList>
    </citation>
    <scope>NUCLEOTIDE SEQUENCE [LARGE SCALE GENOMIC DNA]</scope>
    <source>
        <strain evidence="18">NRRL YB-2248</strain>
    </source>
</reference>
<keyword evidence="10" id="KW-1278">Translocase</keyword>
<dbReference type="STRING" id="983967.A0A1E4SXL5"/>
<evidence type="ECO:0000256" key="2">
    <source>
        <dbReference type="ARBA" id="ARBA00009726"/>
    </source>
</evidence>
<dbReference type="Proteomes" id="UP000094801">
    <property type="component" value="Unassembled WGS sequence"/>
</dbReference>
<dbReference type="Pfam" id="PF24357">
    <property type="entry name" value="TMD0_ABC"/>
    <property type="match status" value="1"/>
</dbReference>
<feature type="transmembrane region" description="Helical" evidence="14">
    <location>
        <begin position="361"/>
        <end position="383"/>
    </location>
</feature>
<dbReference type="Pfam" id="PF00664">
    <property type="entry name" value="ABC_membrane"/>
    <property type="match status" value="2"/>
</dbReference>
<evidence type="ECO:0000256" key="11">
    <source>
        <dbReference type="ARBA" id="ARBA00022989"/>
    </source>
</evidence>
<dbReference type="GO" id="GO:0042592">
    <property type="term" value="P:homeostatic process"/>
    <property type="evidence" value="ECO:0007669"/>
    <property type="project" value="UniProtKB-ARBA"/>
</dbReference>
<comment type="similarity">
    <text evidence="2">Belongs to the ABC transporter superfamily. ABCC family. Conjugate transporter (TC 3.A.1.208) subfamily.</text>
</comment>
<name>A0A1E4SXL5_9ASCO</name>
<proteinExistence type="inferred from homology"/>
<evidence type="ECO:0000256" key="9">
    <source>
        <dbReference type="ARBA" id="ARBA00022840"/>
    </source>
</evidence>
<dbReference type="FunFam" id="1.20.1560.10:FF:000020">
    <property type="entry name" value="ABC metal ion transporter"/>
    <property type="match status" value="1"/>
</dbReference>
<evidence type="ECO:0000256" key="5">
    <source>
        <dbReference type="ARBA" id="ARBA00022554"/>
    </source>
</evidence>
<dbReference type="Gene3D" id="1.20.1560.10">
    <property type="entry name" value="ABC transporter type 1, transmembrane domain"/>
    <property type="match status" value="2"/>
</dbReference>
<dbReference type="InterPro" id="IPR003593">
    <property type="entry name" value="AAA+_ATPase"/>
</dbReference>
<evidence type="ECO:0000256" key="8">
    <source>
        <dbReference type="ARBA" id="ARBA00022741"/>
    </source>
</evidence>
<evidence type="ECO:0000256" key="7">
    <source>
        <dbReference type="ARBA" id="ARBA00022737"/>
    </source>
</evidence>
<gene>
    <name evidence="17" type="ORF">CANARDRAFT_8901</name>
</gene>
<keyword evidence="8" id="KW-0547">Nucleotide-binding</keyword>
<comment type="subcellular location">
    <subcellularLocation>
        <location evidence="1">Vacuole membrane</location>
        <topology evidence="1">Multi-pass membrane protein</topology>
    </subcellularLocation>
</comment>
<feature type="domain" description="ABC transporter" evidence="15">
    <location>
        <begin position="644"/>
        <end position="867"/>
    </location>
</feature>
<feature type="transmembrane region" description="Helical" evidence="14">
    <location>
        <begin position="306"/>
        <end position="324"/>
    </location>
</feature>
<feature type="transmembrane region" description="Helical" evidence="14">
    <location>
        <begin position="206"/>
        <end position="224"/>
    </location>
</feature>
<evidence type="ECO:0000313" key="17">
    <source>
        <dbReference type="EMBL" id="ODV84224.1"/>
    </source>
</evidence>
<keyword evidence="5" id="KW-0926">Vacuole</keyword>
<dbReference type="CDD" id="cd18595">
    <property type="entry name" value="ABC_6TM_MRP1_2_3_6_D1_like"/>
    <property type="match status" value="1"/>
</dbReference>
<evidence type="ECO:0000256" key="13">
    <source>
        <dbReference type="ARBA" id="ARBA00053425"/>
    </source>
</evidence>
<dbReference type="GO" id="GO:0042144">
    <property type="term" value="P:vacuole fusion, non-autophagic"/>
    <property type="evidence" value="ECO:0007669"/>
    <property type="project" value="UniProtKB-ARBA"/>
</dbReference>
<dbReference type="GO" id="GO:0000329">
    <property type="term" value="C:fungal-type vacuole membrane"/>
    <property type="evidence" value="ECO:0007669"/>
    <property type="project" value="UniProtKB-ARBA"/>
</dbReference>
<feature type="domain" description="ABC transmembrane type-1" evidence="16">
    <location>
        <begin position="969"/>
        <end position="1252"/>
    </location>
</feature>
<organism evidence="17 18">
    <name type="scientific">[Candida] arabinofermentans NRRL YB-2248</name>
    <dbReference type="NCBI Taxonomy" id="983967"/>
    <lineage>
        <taxon>Eukaryota</taxon>
        <taxon>Fungi</taxon>
        <taxon>Dikarya</taxon>
        <taxon>Ascomycota</taxon>
        <taxon>Saccharomycotina</taxon>
        <taxon>Pichiomycetes</taxon>
        <taxon>Pichiales</taxon>
        <taxon>Pichiaceae</taxon>
        <taxon>Ogataea</taxon>
        <taxon>Ogataea/Candida clade</taxon>
    </lineage>
</organism>
<feature type="transmembrane region" description="Helical" evidence="14">
    <location>
        <begin position="438"/>
        <end position="456"/>
    </location>
</feature>
<evidence type="ECO:0000259" key="15">
    <source>
        <dbReference type="PROSITE" id="PS50893"/>
    </source>
</evidence>
<feature type="transmembrane region" description="Helical" evidence="14">
    <location>
        <begin position="77"/>
        <end position="95"/>
    </location>
</feature>
<dbReference type="SUPFAM" id="SSF52540">
    <property type="entry name" value="P-loop containing nucleoside triphosphate hydrolases"/>
    <property type="match status" value="2"/>
</dbReference>
<dbReference type="InterPro" id="IPR056227">
    <property type="entry name" value="TMD0_ABC"/>
</dbReference>
<feature type="transmembrane region" description="Helical" evidence="14">
    <location>
        <begin position="1009"/>
        <end position="1034"/>
    </location>
</feature>
<keyword evidence="18" id="KW-1185">Reference proteome</keyword>
<feature type="transmembrane region" description="Helical" evidence="14">
    <location>
        <begin position="149"/>
        <end position="168"/>
    </location>
</feature>
<dbReference type="EMBL" id="KV453858">
    <property type="protein sequence ID" value="ODV84224.1"/>
    <property type="molecule type" value="Genomic_DNA"/>
</dbReference>
<dbReference type="PANTHER" id="PTHR24223:SF443">
    <property type="entry name" value="MULTIDRUG-RESISTANCE LIKE PROTEIN 1, ISOFORM I"/>
    <property type="match status" value="1"/>
</dbReference>
<dbReference type="OrthoDB" id="6500128at2759"/>
<dbReference type="FunFam" id="3.40.50.300:FF:000450">
    <property type="entry name" value="ABC transporter C family member 2"/>
    <property type="match status" value="1"/>
</dbReference>
<dbReference type="FunFam" id="3.40.50.300:FF:000565">
    <property type="entry name" value="ABC bile acid transporter"/>
    <property type="match status" value="1"/>
</dbReference>
<keyword evidence="12 14" id="KW-0472">Membrane</keyword>
<dbReference type="InterPro" id="IPR050173">
    <property type="entry name" value="ABC_transporter_C-like"/>
</dbReference>
<keyword evidence="4" id="KW-0597">Phosphoprotein</keyword>
<evidence type="ECO:0000256" key="1">
    <source>
        <dbReference type="ARBA" id="ARBA00004128"/>
    </source>
</evidence>
<sequence length="1545" mass="172982">MLDFFPNTDVITADITAGAADGILTPSGFGIHDAIEKLFFTGSYESSSKPIELYGCGCYDGEGYTFFSPYADPSSCLINGIFVNLLSAMLILGGLSKIYKLRKQKNIKSKSQIWFPLKLALIVAQIVFQFLLVIATANHSPSYTVDIKFWSSFVNLIGLIVALLLTYIENFKTYVSSTVLIVNWSVSVILGGLRVVNFLLRGNKSSLLHLTVFTTINSLILSILEINCQPVAILDPTQKFNIYDHSNIYSKLTFSWLSPLMAKGYKQFLLQVDLPPLPSFLRSDKLAATLSSNWNNERNFKKRPSLSWALAKSFGGPFIVAGFFKFTQDVIAFVQPQLLKHLIRFVNEYNEDKTIPLTRGFMIVASMFFLSVFQTGALHQYFLRVFDMGIKIRSSLTSLIYQKSLVLSVEAKQKSSTGDIVNLMSVDTQRLQDLCQNLQILWSGPFQITLCLVSLYNLLGNAMWLGVAFLVVSVPLNTLIFRQQRNLQKKQMKVKDERTGLISEILNNIKSLKLYAWEAPYKAKLMHVRNDKELANLKKIGIFQAAGQFIFNSTPYLVSCSTFAVFISANKGTPLSTDIVFTALALFNLLGFPLAVLPWTIGGLIEGQVAVKRLTDFLTTDELEEDSINKLPASKKIGEPGVVIESADFLWSRDPYKVALTDVNFKANKGELNCIIGRVGSGKSSLMQAMLGDLHKTKGMVFTYGSIAYVSQIPWIMNGTIKENILFGCTYDPIFYEKTIRACALTPDLSVLPDGDSTQVGEKGISLSGGQKARLSLARAVYARADVYLLDDILSAVDEHVGKHLINNVLGPDGLLHSKCRVLATNNLNVLRYSDHISMMSNGRIAEQGDYTSIVHAKSGTQLSNLINEFGTSNTNNNSKSTKSDDLVETVLDKDSSETYSDDSSDLDEEIKKTSEKELKKAEAEDFESYIRLKEAQAETGREEKHEQGEVKTDIYLAYARACGFKSSVFLVVVIAIAVGASVLGNIWLKHWSDINTREGYNPQPWRYLGIYFALCIGSAFAILSQTLVQWLLVSIQGSKYLHQIMLDSVLRAPMQFFETTPVGRVLNRFSNDIYKIDENLCKTFSMFFSNTIKVSFTILVIVYSTWQFIFMVIPLTILYRFYQRYYLATSRELRRLDSVSKSPIFAHFQETLSGVATIRAYDQLDRFTSLNKYKMDVNMSAYHPSVSANRWLAVRLEFLGSLIILGASGLLILTLKSGKVTPGLVGLSVSYALQVTQSLNWIVRMTVDIESNIVSVERVIEYAELDHEAELIIENKRPATNWPFNGTINFKNYSTKYRPELDMVLKNINLSIQKKEKIGIVGRTGAGKSSLTLAIFRMIEAYQGNIDIDEVDTSEIGLYDLRSKLSIIPQDSQIFEGTLRSNLDPVEEYSDQDLWDALELSHLKDHIISMYNDVEDKETISNNPLLNKIAEGGSNLSVGQRQLMCLARALVKKNSKILILDEATANVDIETDSIVQETIRTAFEDRTILTIAHRLNTIIDSDKILVLEKGEVAEFDTPENLLKKKDSLFYSLCKEGGLVPDDEE</sequence>
<evidence type="ECO:0008006" key="19">
    <source>
        <dbReference type="Google" id="ProtNLM"/>
    </source>
</evidence>
<dbReference type="CDD" id="cd03244">
    <property type="entry name" value="ABCC_MRP_domain2"/>
    <property type="match status" value="1"/>
</dbReference>
<dbReference type="Pfam" id="PF00005">
    <property type="entry name" value="ABC_tran"/>
    <property type="match status" value="2"/>
</dbReference>
<keyword evidence="9" id="KW-0067">ATP-binding</keyword>